<evidence type="ECO:0000313" key="3">
    <source>
        <dbReference type="Proteomes" id="UP000297445"/>
    </source>
</evidence>
<dbReference type="EMBL" id="SNSA01000005">
    <property type="protein sequence ID" value="TEU27175.1"/>
    <property type="molecule type" value="Genomic_DNA"/>
</dbReference>
<organism evidence="2 3">
    <name type="scientific">Acinetobacter seifertii</name>
    <dbReference type="NCBI Taxonomy" id="1530123"/>
    <lineage>
        <taxon>Bacteria</taxon>
        <taxon>Pseudomonadati</taxon>
        <taxon>Pseudomonadota</taxon>
        <taxon>Gammaproteobacteria</taxon>
        <taxon>Moraxellales</taxon>
        <taxon>Moraxellaceae</taxon>
        <taxon>Acinetobacter</taxon>
        <taxon>Acinetobacter calcoaceticus/baumannii complex</taxon>
    </lineage>
</organism>
<gene>
    <name evidence="2" type="ORF">E2R16_11995</name>
</gene>
<dbReference type="RefSeq" id="WP_134262913.1">
    <property type="nucleotide sequence ID" value="NZ_SNSA01000005.1"/>
</dbReference>
<name>A0A5E9PGF0_9GAMM</name>
<evidence type="ECO:0000259" key="1">
    <source>
        <dbReference type="Pfam" id="PF18899"/>
    </source>
</evidence>
<feature type="domain" description="DUF5655" evidence="1">
    <location>
        <begin position="193"/>
        <end position="300"/>
    </location>
</feature>
<accession>A0A5E9PGF0</accession>
<dbReference type="GO" id="GO:0003676">
    <property type="term" value="F:nucleic acid binding"/>
    <property type="evidence" value="ECO:0007669"/>
    <property type="project" value="InterPro"/>
</dbReference>
<protein>
    <recommendedName>
        <fullName evidence="1">DUF5655 domain-containing protein</fullName>
    </recommendedName>
</protein>
<evidence type="ECO:0000313" key="2">
    <source>
        <dbReference type="EMBL" id="TEU27175.1"/>
    </source>
</evidence>
<reference evidence="2 3" key="1">
    <citation type="submission" date="2019-03" db="EMBL/GenBank/DDBJ databases">
        <title>Draft genome sequence of an environmental Acinetobacter seifertii from Brazil.</title>
        <authorList>
            <person name="Furlan J.P.R."/>
            <person name="Stehling E.G."/>
        </authorList>
    </citation>
    <scope>NUCLEOTIDE SEQUENCE [LARGE SCALE GENOMIC DNA]</scope>
    <source>
        <strain evidence="2 3">SAb133</strain>
    </source>
</reference>
<sequence length="303" mass="35800">MQIYRTQDQKLVELTETPFRLEKEIQSVFESNLYEFTGLEFIKSEFTIKSNRIDTLAFDPESKAFVIIEYKRDRNYSVIDQGISYLNLMLEYKADFIVEYNESQAKNLKRQDVDWSQSRIIFVSPSFTDFQKQSTNFKDLGIELWEIKRYEGGIISINPMQKTKSAPSIKQVQTESSKEIKTISKEIKQYDEDYHLADKSDDIKELYEQFRDAILNLAPDLEINAKKLYISFKRHKKNYVYIEVYKKLLRLTLNTKIGQLDDSKKLFRDMSNIGHWGVGDYQVDVSDTENLEYILSLIKQLLK</sequence>
<comment type="caution">
    <text evidence="2">The sequence shown here is derived from an EMBL/GenBank/DDBJ whole genome shotgun (WGS) entry which is preliminary data.</text>
</comment>
<dbReference type="Proteomes" id="UP000297445">
    <property type="component" value="Unassembled WGS sequence"/>
</dbReference>
<dbReference type="InterPro" id="IPR011856">
    <property type="entry name" value="tRNA_endonuc-like_dom_sf"/>
</dbReference>
<proteinExistence type="predicted"/>
<dbReference type="Pfam" id="PF18899">
    <property type="entry name" value="DUF5655"/>
    <property type="match status" value="1"/>
</dbReference>
<dbReference type="InterPro" id="IPR043714">
    <property type="entry name" value="DUF5655"/>
</dbReference>
<dbReference type="AlphaFoldDB" id="A0A5E9PGF0"/>
<dbReference type="Gene3D" id="3.40.1350.10">
    <property type="match status" value="1"/>
</dbReference>